<dbReference type="Proteomes" id="UP001064048">
    <property type="component" value="Chromosome 24"/>
</dbReference>
<sequence>MSNICRIGNAPAAPMMLQCHLLLAVHLASATFINTNLRVPYAAIAPNQLRIYKEYTVQQKYANTDQSEGINEEGQKLLVNCTIRSTNATSTKTGKIIKRTTANCTVTHDDVELEMKAKQKFTNEQRLNAMKEDVSEMIGSSVLHDDNLETYTNNTDVSNVSINEQQETRKTIKINDSSNKESRLLIPAIVGAVTSHSQAVGEIGERNLKVDEQKIKPTFEIALLHSSNEKQIVPAVFNSVQRNNDLALKHTLQNDTDEAILLSRSANNEFTLTEPVNGSIHQYSNATEHKCDETTTASRLMDGLEQITSGVSGDTKEMEFSNDTRGAFINKKTPVVKSGTDKIQIFRDTTEKIPEHLNEYDPPGNNYSFDNSGRLIEKQTPINVVYTASIVSEKPLQRQPESTTKPSSDWRHVSEQSPEQLFSKPVNNSFG</sequence>
<evidence type="ECO:0000313" key="1">
    <source>
        <dbReference type="EMBL" id="KAI8433147.1"/>
    </source>
</evidence>
<dbReference type="EMBL" id="CM046124">
    <property type="protein sequence ID" value="KAI8433147.1"/>
    <property type="molecule type" value="Genomic_DNA"/>
</dbReference>
<organism evidence="1 2">
    <name type="scientific">Choristoneura fumiferana</name>
    <name type="common">Spruce budworm moth</name>
    <name type="synonym">Archips fumiferana</name>
    <dbReference type="NCBI Taxonomy" id="7141"/>
    <lineage>
        <taxon>Eukaryota</taxon>
        <taxon>Metazoa</taxon>
        <taxon>Ecdysozoa</taxon>
        <taxon>Arthropoda</taxon>
        <taxon>Hexapoda</taxon>
        <taxon>Insecta</taxon>
        <taxon>Pterygota</taxon>
        <taxon>Neoptera</taxon>
        <taxon>Endopterygota</taxon>
        <taxon>Lepidoptera</taxon>
        <taxon>Glossata</taxon>
        <taxon>Ditrysia</taxon>
        <taxon>Tortricoidea</taxon>
        <taxon>Tortricidae</taxon>
        <taxon>Tortricinae</taxon>
        <taxon>Choristoneura</taxon>
    </lineage>
</organism>
<evidence type="ECO:0000313" key="2">
    <source>
        <dbReference type="Proteomes" id="UP001064048"/>
    </source>
</evidence>
<protein>
    <submittedName>
        <fullName evidence="1">Uncharacterized protein</fullName>
    </submittedName>
</protein>
<accession>A0ACC0K9J6</accession>
<proteinExistence type="predicted"/>
<comment type="caution">
    <text evidence="1">The sequence shown here is derived from an EMBL/GenBank/DDBJ whole genome shotgun (WGS) entry which is preliminary data.</text>
</comment>
<reference evidence="1 2" key="1">
    <citation type="journal article" date="2022" name="Genome Biol. Evol.">
        <title>The Spruce Budworm Genome: Reconstructing the Evolutionary History of Antifreeze Proteins.</title>
        <authorList>
            <person name="Beliveau C."/>
            <person name="Gagne P."/>
            <person name="Picq S."/>
            <person name="Vernygora O."/>
            <person name="Keeling C.I."/>
            <person name="Pinkney K."/>
            <person name="Doucet D."/>
            <person name="Wen F."/>
            <person name="Johnston J.S."/>
            <person name="Maaroufi H."/>
            <person name="Boyle B."/>
            <person name="Laroche J."/>
            <person name="Dewar K."/>
            <person name="Juretic N."/>
            <person name="Blackburn G."/>
            <person name="Nisole A."/>
            <person name="Brunet B."/>
            <person name="Brandao M."/>
            <person name="Lumley L."/>
            <person name="Duan J."/>
            <person name="Quan G."/>
            <person name="Lucarotti C.J."/>
            <person name="Roe A.D."/>
            <person name="Sperling F.A.H."/>
            <person name="Levesque R.C."/>
            <person name="Cusson M."/>
        </authorList>
    </citation>
    <scope>NUCLEOTIDE SEQUENCE [LARGE SCALE GENOMIC DNA]</scope>
    <source>
        <strain evidence="1">Glfc:IPQL:Cfum</strain>
    </source>
</reference>
<name>A0ACC0K9J6_CHOFU</name>
<keyword evidence="2" id="KW-1185">Reference proteome</keyword>
<gene>
    <name evidence="1" type="ORF">MSG28_013994</name>
</gene>